<evidence type="ECO:0000259" key="3">
    <source>
        <dbReference type="Pfam" id="PF13655"/>
    </source>
</evidence>
<dbReference type="EMBL" id="KY709208">
    <property type="protein sequence ID" value="ARO90630.1"/>
    <property type="molecule type" value="Genomic_DNA"/>
</dbReference>
<organism evidence="4">
    <name type="scientific">Boldia erythrosiphon</name>
    <dbReference type="NCBI Taxonomy" id="74908"/>
    <lineage>
        <taxon>Eukaryota</taxon>
        <taxon>Rhodophyta</taxon>
        <taxon>Compsopogonophyceae</taxon>
        <taxon>Compsopogonales</taxon>
        <taxon>Boldiaceae</taxon>
        <taxon>Boldia</taxon>
    </lineage>
</organism>
<keyword evidence="4" id="KW-0934">Plastid</keyword>
<dbReference type="InterPro" id="IPR000477">
    <property type="entry name" value="RT_dom"/>
</dbReference>
<dbReference type="GO" id="GO:0003964">
    <property type="term" value="F:RNA-directed DNA polymerase activity"/>
    <property type="evidence" value="ECO:0007669"/>
    <property type="project" value="UniProtKB-KW"/>
</dbReference>
<dbReference type="Pfam" id="PF00078">
    <property type="entry name" value="RVT_1"/>
    <property type="match status" value="1"/>
</dbReference>
<keyword evidence="4" id="KW-0150">Chloroplast</keyword>
<feature type="domain" description="Reverse transcriptase" evidence="1">
    <location>
        <begin position="178"/>
        <end position="339"/>
    </location>
</feature>
<dbReference type="InterPro" id="IPR025960">
    <property type="entry name" value="RVT_N"/>
</dbReference>
<proteinExistence type="predicted"/>
<dbReference type="AlphaFoldDB" id="A0A1Y9TLY2"/>
<feature type="domain" description="Reverse transcriptase N-terminal" evidence="3">
    <location>
        <begin position="32"/>
        <end position="113"/>
    </location>
</feature>
<feature type="domain" description="Group II intron maturase-specific" evidence="2">
    <location>
        <begin position="383"/>
        <end position="446"/>
    </location>
</feature>
<reference evidence="4" key="1">
    <citation type="submission" date="2017-03" db="EMBL/GenBank/DDBJ databases">
        <title>The new red algal subphylum Proteorhodophytina comprises the largest and most divergent plastid genomes known.</title>
        <authorList>
            <person name="Munoz-Gomez S.A."/>
            <person name="Mejia-Franco F.G."/>
            <person name="Durnin K."/>
            <person name="Morgan C."/>
            <person name="Grisdale C.J."/>
            <person name="Archibald J.M."/>
            <person name="Slamovits C.H."/>
        </authorList>
    </citation>
    <scope>NUCLEOTIDE SEQUENCE</scope>
    <source>
        <strain evidence="4">UTEX LB2858</strain>
    </source>
</reference>
<sequence>MKGYSIMINSISVIRPNDYIPLKLEYLDVLDWYSLPWIKIEKFVFNFQKQIYRFSIDNDTNNIHALQVLLSQSYEIKLLAVKKAIENKRKNKVIFNRLNSFNSKQKLELAHNLGLQFSLDNTEFDNGSGFNLIKQEATDIIIYLCLQPEWEAKFELNNYSFSLIIPIKKVIANIIIKLKNYEDNNTDIYLLSGLIEGSFFSLNKHYLFKILSTIPVFEMYIQTILKNQFDSPNLFDKIDFSSSQSSCNNLLELLSHIILFNFELSIVSTLIKQVDNNILSLKIIRFKNNFVVVSNSLKILQNTIYQCLKFLDEAGLSYNWKKTKLFTNQQQFHFLGFSIKSDILITYNRIHRCLIVQPTKEEKKLILAKIRYILRNRHKNGKTRARTNMPLSKAISLINPLVVNWRGYYMDFIPKSILIKMDWLLNEKIYRWYIKRLKKNRVNHWNNNCIQFVNGRRRICSDNYTLELFTHI</sequence>
<keyword evidence="4" id="KW-0808">Transferase</keyword>
<dbReference type="Pfam" id="PF13655">
    <property type="entry name" value="RVT_N"/>
    <property type="match status" value="1"/>
</dbReference>
<dbReference type="InterPro" id="IPR013597">
    <property type="entry name" value="Mat_intron_G2"/>
</dbReference>
<geneLocation type="chloroplast" evidence="4"/>
<protein>
    <submittedName>
        <fullName evidence="4">Putative reverse transcriptase/maturase</fullName>
    </submittedName>
</protein>
<evidence type="ECO:0000313" key="4">
    <source>
        <dbReference type="EMBL" id="ARO90630.1"/>
    </source>
</evidence>
<dbReference type="InterPro" id="IPR043502">
    <property type="entry name" value="DNA/RNA_pol_sf"/>
</dbReference>
<evidence type="ECO:0000259" key="1">
    <source>
        <dbReference type="Pfam" id="PF00078"/>
    </source>
</evidence>
<keyword evidence="4" id="KW-0695">RNA-directed DNA polymerase</keyword>
<name>A0A1Y9TLY2_9RHOD</name>
<dbReference type="Pfam" id="PF08388">
    <property type="entry name" value="GIIM"/>
    <property type="match status" value="1"/>
</dbReference>
<dbReference type="GeneID" id="32891448"/>
<evidence type="ECO:0000259" key="2">
    <source>
        <dbReference type="Pfam" id="PF08388"/>
    </source>
</evidence>
<keyword evidence="4" id="KW-0548">Nucleotidyltransferase</keyword>
<dbReference type="RefSeq" id="YP_009369942.1">
    <property type="nucleotide sequence ID" value="NC_034776.1"/>
</dbReference>
<gene>
    <name evidence="4" type="primary">psaA</name>
</gene>
<dbReference type="SUPFAM" id="SSF56672">
    <property type="entry name" value="DNA/RNA polymerases"/>
    <property type="match status" value="1"/>
</dbReference>
<accession>A0A1Y9TLY2</accession>